<evidence type="ECO:0000313" key="1">
    <source>
        <dbReference type="EMBL" id="ARX89413.1"/>
    </source>
</evidence>
<dbReference type="AlphaFoldDB" id="A0A1Z1WSJ1"/>
<accession>A0A1Z1WSJ1</accession>
<gene>
    <name evidence="1" type="ORF">SMD44_08900</name>
</gene>
<keyword evidence="2" id="KW-1185">Reference proteome</keyword>
<sequence>MPLVVQVRAGLLPATPRGSKETMSKRSRIFLLKSSAAPSWRNCTPDSPGPPGLNTSDPMRLAERAVSARATGRTNVLPLPGCA</sequence>
<proteinExistence type="predicted"/>
<dbReference type="KEGG" id="salf:SMD44_08900"/>
<organism evidence="1 2">
    <name type="scientific">Streptomyces alboflavus</name>
    <dbReference type="NCBI Taxonomy" id="67267"/>
    <lineage>
        <taxon>Bacteria</taxon>
        <taxon>Bacillati</taxon>
        <taxon>Actinomycetota</taxon>
        <taxon>Actinomycetes</taxon>
        <taxon>Kitasatosporales</taxon>
        <taxon>Streptomycetaceae</taxon>
        <taxon>Streptomyces</taxon>
    </lineage>
</organism>
<evidence type="ECO:0000313" key="2">
    <source>
        <dbReference type="Proteomes" id="UP000195880"/>
    </source>
</evidence>
<name>A0A1Z1WSJ1_9ACTN</name>
<dbReference type="EMBL" id="CP021748">
    <property type="protein sequence ID" value="ARX89413.1"/>
    <property type="molecule type" value="Genomic_DNA"/>
</dbReference>
<reference evidence="1 2" key="1">
    <citation type="submission" date="2017-05" db="EMBL/GenBank/DDBJ databases">
        <title>Streptomyces alboflavus Genome sequencing and assembly.</title>
        <authorList>
            <person name="Wang Y."/>
            <person name="Du B."/>
            <person name="Ding Y."/>
            <person name="Liu H."/>
            <person name="Hou Q."/>
            <person name="Liu K."/>
            <person name="Wang C."/>
            <person name="Yao L."/>
        </authorList>
    </citation>
    <scope>NUCLEOTIDE SEQUENCE [LARGE SCALE GENOMIC DNA]</scope>
    <source>
        <strain evidence="1 2">MDJK44</strain>
    </source>
</reference>
<dbReference type="Proteomes" id="UP000195880">
    <property type="component" value="Chromosome"/>
</dbReference>
<protein>
    <submittedName>
        <fullName evidence="1">Uncharacterized protein</fullName>
    </submittedName>
</protein>